<feature type="transmembrane region" description="Helical" evidence="8">
    <location>
        <begin position="621"/>
        <end position="645"/>
    </location>
</feature>
<feature type="transmembrane region" description="Helical" evidence="8">
    <location>
        <begin position="584"/>
        <end position="605"/>
    </location>
</feature>
<dbReference type="Proteomes" id="UP001610334">
    <property type="component" value="Unassembled WGS sequence"/>
</dbReference>
<dbReference type="Gene3D" id="1.20.1560.10">
    <property type="entry name" value="ABC transporter type 1, transmembrane domain"/>
    <property type="match status" value="2"/>
</dbReference>
<name>A0ABR4HG93_9EURO</name>
<dbReference type="PANTHER" id="PTHR24223">
    <property type="entry name" value="ATP-BINDING CASSETTE SUB-FAMILY C"/>
    <property type="match status" value="1"/>
</dbReference>
<evidence type="ECO:0000259" key="9">
    <source>
        <dbReference type="PROSITE" id="PS50893"/>
    </source>
</evidence>
<evidence type="ECO:0000256" key="2">
    <source>
        <dbReference type="ARBA" id="ARBA00022448"/>
    </source>
</evidence>
<dbReference type="SUPFAM" id="SSF52540">
    <property type="entry name" value="P-loop containing nucleoside triphosphate hydrolases"/>
    <property type="match status" value="2"/>
</dbReference>
<feature type="transmembrane region" description="Helical" evidence="8">
    <location>
        <begin position="199"/>
        <end position="224"/>
    </location>
</feature>
<feature type="transmembrane region" description="Helical" evidence="8">
    <location>
        <begin position="127"/>
        <end position="147"/>
    </location>
</feature>
<dbReference type="Pfam" id="PF00664">
    <property type="entry name" value="ABC_membrane"/>
    <property type="match status" value="2"/>
</dbReference>
<dbReference type="InterPro" id="IPR003593">
    <property type="entry name" value="AAA+_ATPase"/>
</dbReference>
<protein>
    <submittedName>
        <fullName evidence="11">P-loop containing nucleoside triphosphate hydrolase protein</fullName>
    </submittedName>
</protein>
<dbReference type="EMBL" id="JBFXLT010000033">
    <property type="protein sequence ID" value="KAL2814427.1"/>
    <property type="molecule type" value="Genomic_DNA"/>
</dbReference>
<dbReference type="InterPro" id="IPR036640">
    <property type="entry name" value="ABC1_TM_sf"/>
</dbReference>
<keyword evidence="3 8" id="KW-0812">Transmembrane</keyword>
<accession>A0ABR4HG93</accession>
<evidence type="ECO:0000313" key="11">
    <source>
        <dbReference type="EMBL" id="KAL2814427.1"/>
    </source>
</evidence>
<dbReference type="GO" id="GO:0016787">
    <property type="term" value="F:hydrolase activity"/>
    <property type="evidence" value="ECO:0007669"/>
    <property type="project" value="UniProtKB-KW"/>
</dbReference>
<feature type="transmembrane region" description="Helical" evidence="8">
    <location>
        <begin position="794"/>
        <end position="811"/>
    </location>
</feature>
<keyword evidence="4" id="KW-0547">Nucleotide-binding</keyword>
<keyword evidence="2" id="KW-0813">Transport</keyword>
<dbReference type="InterPro" id="IPR027417">
    <property type="entry name" value="P-loop_NTPase"/>
</dbReference>
<feature type="domain" description="ABC transporter" evidence="9">
    <location>
        <begin position="282"/>
        <end position="523"/>
    </location>
</feature>
<evidence type="ECO:0000256" key="4">
    <source>
        <dbReference type="ARBA" id="ARBA00022741"/>
    </source>
</evidence>
<evidence type="ECO:0000256" key="1">
    <source>
        <dbReference type="ARBA" id="ARBA00004141"/>
    </source>
</evidence>
<evidence type="ECO:0000256" key="5">
    <source>
        <dbReference type="ARBA" id="ARBA00022840"/>
    </source>
</evidence>
<keyword evidence="5" id="KW-0067">ATP-binding</keyword>
<feature type="domain" description="ABC transmembrane type-1" evidence="10">
    <location>
        <begin position="78"/>
        <end position="258"/>
    </location>
</feature>
<dbReference type="PROSITE" id="PS50893">
    <property type="entry name" value="ABC_TRANSPORTER_2"/>
    <property type="match status" value="2"/>
</dbReference>
<dbReference type="InterPro" id="IPR011527">
    <property type="entry name" value="ABC1_TM_dom"/>
</dbReference>
<feature type="transmembrane region" description="Helical" evidence="8">
    <location>
        <begin position="697"/>
        <end position="716"/>
    </location>
</feature>
<organism evidence="11 12">
    <name type="scientific">Aspergillus granulosus</name>
    <dbReference type="NCBI Taxonomy" id="176169"/>
    <lineage>
        <taxon>Eukaryota</taxon>
        <taxon>Fungi</taxon>
        <taxon>Dikarya</taxon>
        <taxon>Ascomycota</taxon>
        <taxon>Pezizomycotina</taxon>
        <taxon>Eurotiomycetes</taxon>
        <taxon>Eurotiomycetidae</taxon>
        <taxon>Eurotiales</taxon>
        <taxon>Aspergillaceae</taxon>
        <taxon>Aspergillus</taxon>
        <taxon>Aspergillus subgen. Nidulantes</taxon>
    </lineage>
</organism>
<feature type="transmembrane region" description="Helical" evidence="8">
    <location>
        <begin position="722"/>
        <end position="739"/>
    </location>
</feature>
<feature type="transmembrane region" description="Helical" evidence="8">
    <location>
        <begin position="31"/>
        <end position="58"/>
    </location>
</feature>
<dbReference type="PROSITE" id="PS00211">
    <property type="entry name" value="ABC_TRANSPORTER_1"/>
    <property type="match status" value="2"/>
</dbReference>
<reference evidence="11 12" key="1">
    <citation type="submission" date="2024-07" db="EMBL/GenBank/DDBJ databases">
        <title>Section-level genome sequencing and comparative genomics of Aspergillus sections Usti and Cavernicolus.</title>
        <authorList>
            <consortium name="Lawrence Berkeley National Laboratory"/>
            <person name="Nybo J.L."/>
            <person name="Vesth T.C."/>
            <person name="Theobald S."/>
            <person name="Frisvad J.C."/>
            <person name="Larsen T.O."/>
            <person name="Kjaerboelling I."/>
            <person name="Rothschild-Mancinelli K."/>
            <person name="Lyhne E.K."/>
            <person name="Kogle M.E."/>
            <person name="Barry K."/>
            <person name="Clum A."/>
            <person name="Na H."/>
            <person name="Ledsgaard L."/>
            <person name="Lin J."/>
            <person name="Lipzen A."/>
            <person name="Kuo A."/>
            <person name="Riley R."/>
            <person name="Mondo S."/>
            <person name="Labutti K."/>
            <person name="Haridas S."/>
            <person name="Pangalinan J."/>
            <person name="Salamov A.A."/>
            <person name="Simmons B.A."/>
            <person name="Magnuson J.K."/>
            <person name="Chen J."/>
            <person name="Drula E."/>
            <person name="Henrissat B."/>
            <person name="Wiebenga A."/>
            <person name="Lubbers R.J."/>
            <person name="Gomes A.C."/>
            <person name="Makela M.R."/>
            <person name="Stajich J."/>
            <person name="Grigoriev I.V."/>
            <person name="Mortensen U.H."/>
            <person name="De Vries R.P."/>
            <person name="Baker S.E."/>
            <person name="Andersen M.R."/>
        </authorList>
    </citation>
    <scope>NUCLEOTIDE SEQUENCE [LARGE SCALE GENOMIC DNA]</scope>
    <source>
        <strain evidence="11 12">CBS 588.65</strain>
    </source>
</reference>
<dbReference type="InterPro" id="IPR050173">
    <property type="entry name" value="ABC_transporter_C-like"/>
</dbReference>
<feature type="domain" description="ABC transmembrane type-1" evidence="10">
    <location>
        <begin position="585"/>
        <end position="860"/>
    </location>
</feature>
<comment type="subcellular location">
    <subcellularLocation>
        <location evidence="1">Membrane</location>
        <topology evidence="1">Multi-pass membrane protein</topology>
    </subcellularLocation>
</comment>
<evidence type="ECO:0000256" key="3">
    <source>
        <dbReference type="ARBA" id="ARBA00022692"/>
    </source>
</evidence>
<comment type="caution">
    <text evidence="11">The sequence shown here is derived from an EMBL/GenBank/DDBJ whole genome shotgun (WGS) entry which is preliminary data.</text>
</comment>
<feature type="transmembrane region" description="Helical" evidence="8">
    <location>
        <begin position="255"/>
        <end position="274"/>
    </location>
</feature>
<dbReference type="SMART" id="SM00382">
    <property type="entry name" value="AAA"/>
    <property type="match status" value="2"/>
</dbReference>
<evidence type="ECO:0000256" key="8">
    <source>
        <dbReference type="SAM" id="Phobius"/>
    </source>
</evidence>
<feature type="transmembrane region" description="Helical" evidence="8">
    <location>
        <begin position="92"/>
        <end position="115"/>
    </location>
</feature>
<dbReference type="InterPro" id="IPR017871">
    <property type="entry name" value="ABC_transporter-like_CS"/>
</dbReference>
<keyword evidence="7 8" id="KW-0472">Membrane</keyword>
<dbReference type="SUPFAM" id="SSF90123">
    <property type="entry name" value="ABC transporter transmembrane region"/>
    <property type="match status" value="1"/>
</dbReference>
<keyword evidence="11" id="KW-0378">Hydrolase</keyword>
<evidence type="ECO:0000259" key="10">
    <source>
        <dbReference type="PROSITE" id="PS50929"/>
    </source>
</evidence>
<sequence length="1144" mass="124246">MTLSVLLGVISIATAIMQPFLLCLVLEMCKVLSVLGLFSASLIGGAMELRAALTALLCNKYIATRDCGPLGSNFLVLIGVDLAKVFELVQEYYLIWMIFLQTGVSIAALVMILGWKSVAAGFVSPAIALPLITYTTSHVFWCMMSIMQAKDSRVALITQVIKQIKQIKLGALQVFFQCRIDQRRAEELKQYKEVAVLNAVLVFLVYMLPPVLILLTFGTAILLGRPLPSNIVFLALAFCFNITRSVAALPKLVMLYQGGWISFGCICNFLASLLSNPVYLSMRGCNISFQVSPAASLKPILRDCSMQASSGSLLVISGAVGCGKTTLIWCIIGAVKPVSGELSLTGGSTSTSTSTSSSGTARIAYAPQKPFLISGTIRENILFGLPLDAPFYNEVLSAVSLTSDLARLPDGDVMRLEGAEATLSGGQRACISLARAVYARREVVVLDDPLAVVDARVRAHLVERVLGPRGILRDVLRIVMLSLDSLIAQADVLYLAVDVFQDTFLLQAECFYAVSTLCSGYRLITGPASTALIQAATSKTSGVTASLFLLAKASAKSQTIELQDGAVGIEIYWRFLKLAKHGGWLVVLLVAAVFKLVDILAVYFFKVSSQEFESQGHSFKLAYYIVCALCGGALLAVFVLAAYFFCVIPTSRSIHAQLTEGVLESRFSFFDSTSLGQILNCFTNDINKIDLSVSSGLISLVALSVTATASILVIVAATLLSILYLAPIGSVYFAIQVYYQHACRQLRRLEMLARGPILNTASEMCVGAAVIQMFNQQDNFRCRARYVIDDHIRVWLSFVVLDLWLLLRLQVLSSIIQLFSAILLLYLELPASTFGLVLNYLIQTTSQFTSLAKMHTDLEADMTSVECVWSYASNIPKDNADSRYNLIIVPASWPQFPTIAFRLYTVLYAPGAAPCLLNLTFTIQPGEHVAVVGCMGAGKLSLTLALLRALEGTLQGGGGGGSITIDGIDIASVNLVNLCRRVIALMPQQPAIFEGSVRENLDVEGMRTDEQLREAIGICQMCRVFDVRADGEEDILEYWITELGANLSAGQIQLFALLRALLAKAKIVILDEGRSSKNVIKQHFWTHTVITIIYYIKSALEYDKVLVLHDGRVAGYSAPRQLLKEGNAIFCDLVAQAKVGGLVG</sequence>
<dbReference type="CDD" id="cd18580">
    <property type="entry name" value="ABC_6TM_ABCC_D2"/>
    <property type="match status" value="1"/>
</dbReference>
<proteinExistence type="predicted"/>
<evidence type="ECO:0000313" key="12">
    <source>
        <dbReference type="Proteomes" id="UP001610334"/>
    </source>
</evidence>
<evidence type="ECO:0000256" key="6">
    <source>
        <dbReference type="ARBA" id="ARBA00022989"/>
    </source>
</evidence>
<feature type="domain" description="ABC transporter" evidence="9">
    <location>
        <begin position="901"/>
        <end position="1135"/>
    </location>
</feature>
<evidence type="ECO:0000256" key="7">
    <source>
        <dbReference type="ARBA" id="ARBA00023136"/>
    </source>
</evidence>
<dbReference type="PROSITE" id="PS50929">
    <property type="entry name" value="ABC_TM1F"/>
    <property type="match status" value="2"/>
</dbReference>
<dbReference type="InterPro" id="IPR044726">
    <property type="entry name" value="ABCC_6TM_D2"/>
</dbReference>
<dbReference type="Gene3D" id="3.40.50.300">
    <property type="entry name" value="P-loop containing nucleotide triphosphate hydrolases"/>
    <property type="match status" value="2"/>
</dbReference>
<dbReference type="Pfam" id="PF00005">
    <property type="entry name" value="ABC_tran"/>
    <property type="match status" value="2"/>
</dbReference>
<gene>
    <name evidence="11" type="ORF">BJX63DRAFT_420779</name>
</gene>
<dbReference type="InterPro" id="IPR003439">
    <property type="entry name" value="ABC_transporter-like_ATP-bd"/>
</dbReference>
<keyword evidence="6 8" id="KW-1133">Transmembrane helix</keyword>
<feature type="transmembrane region" description="Helical" evidence="8">
    <location>
        <begin position="70"/>
        <end position="86"/>
    </location>
</feature>
<keyword evidence="12" id="KW-1185">Reference proteome</keyword>